<evidence type="ECO:0000313" key="10">
    <source>
        <dbReference type="Proteomes" id="UP000054383"/>
    </source>
</evidence>
<dbReference type="FunFam" id="3.40.390.10:FF:000006">
    <property type="entry name" value="Thimet oligopeptidase 1"/>
    <property type="match status" value="1"/>
</dbReference>
<dbReference type="CDD" id="cd06455">
    <property type="entry name" value="M3A_TOP"/>
    <property type="match status" value="1"/>
</dbReference>
<dbReference type="STRING" id="28573.A0A0U1LNK2"/>
<dbReference type="InterPro" id="IPR024077">
    <property type="entry name" value="Neurolysin/TOP_dom2"/>
</dbReference>
<accession>A0A0U1LNK2</accession>
<comment type="cofactor">
    <cofactor evidence="7">
        <name>Zn(2+)</name>
        <dbReference type="ChEBI" id="CHEBI:29105"/>
    </cofactor>
    <text evidence="7">Binds 1 zinc ion.</text>
</comment>
<proteinExistence type="inferred from homology"/>
<dbReference type="InterPro" id="IPR024079">
    <property type="entry name" value="MetalloPept_cat_dom_sf"/>
</dbReference>
<evidence type="ECO:0000256" key="6">
    <source>
        <dbReference type="ARBA" id="ARBA00023049"/>
    </source>
</evidence>
<dbReference type="GO" id="GO:0046872">
    <property type="term" value="F:metal ion binding"/>
    <property type="evidence" value="ECO:0007669"/>
    <property type="project" value="UniProtKB-UniRule"/>
</dbReference>
<keyword evidence="3 7" id="KW-0479">Metal-binding</keyword>
<keyword evidence="5 7" id="KW-0862">Zinc</keyword>
<dbReference type="Gene3D" id="1.10.1370.10">
    <property type="entry name" value="Neurolysin, domain 3"/>
    <property type="match status" value="1"/>
</dbReference>
<dbReference type="Gene3D" id="3.40.390.10">
    <property type="entry name" value="Collagenase (Catalytic Domain)"/>
    <property type="match status" value="1"/>
</dbReference>
<reference evidence="9 10" key="1">
    <citation type="submission" date="2015-04" db="EMBL/GenBank/DDBJ databases">
        <authorList>
            <person name="Syromyatnikov M.Y."/>
            <person name="Popov V.N."/>
        </authorList>
    </citation>
    <scope>NUCLEOTIDE SEQUENCE [LARGE SCALE GENOMIC DNA]</scope>
    <source>
        <strain evidence="9">WF-38-12</strain>
    </source>
</reference>
<evidence type="ECO:0000256" key="5">
    <source>
        <dbReference type="ARBA" id="ARBA00022833"/>
    </source>
</evidence>
<dbReference type="GO" id="GO:0006518">
    <property type="term" value="P:peptide metabolic process"/>
    <property type="evidence" value="ECO:0007669"/>
    <property type="project" value="TreeGrafter"/>
</dbReference>
<sequence>MGGPMKRNPPQEPPTFATNPVSIIQDTKYLIEHAREGQTQIKRNVQPNTATFTNVILPLAHIDNALASKSHILVFYRAVSTNHELRNASIEAQNILDSYKIETTMDDDLFALVDAVFHKNDDLDLESHRLLKKIYMTYIRHGLKLSAGCQRDRFREIRLRLSCIKAEFQRNLAEANSAGIWFTAGELDGLPGKFLSMLMGGEVGKDNGDKVQVTLNDSDLFQTLKYARDGETRKRIYIANENKCGQNVSLFREAILLRDEAARLLGYPSHAALRIEDKMAKCPDTVNSFLGNLQARLRENGKREVEKLKQLKKADLESRGESFDDQYFLWDHQYYHRMMLEKQYSVYQQKIAEYFPFQSTIMGMLRICETLFGLFFSELIRDEMTKLANPGDAPIWHEDVQVFSVWNYDEDGGFVGYLYLDLFLREGKYANAANFNLIPGFIQENGKRRYPATALVCNFSKPSSETPCLLKHDEVVTLFHELGHGIHDLVSKTTYSHFHGTETEVDFGEAPSQMLENWCWTPSVLQSLSRHYSYISSEYLGHWKEQADREPQPQEQMPDAMIESLLQAKHINGALFHLRQLHFSIFDMLVHEPDDRHAIEELDISAEYNKLLAKILPMDSPEGDNWGHGQTRFQHLLGEYDAGSKVYSTDMFYTIFKANPMNYLEGRRYRYTVLEKGGSLDGMKILTDFLGREPQMDAFYKELCQA</sequence>
<dbReference type="OMA" id="MYTREGK"/>
<evidence type="ECO:0000256" key="4">
    <source>
        <dbReference type="ARBA" id="ARBA00022801"/>
    </source>
</evidence>
<dbReference type="SUPFAM" id="SSF55486">
    <property type="entry name" value="Metalloproteases ('zincins'), catalytic domain"/>
    <property type="match status" value="1"/>
</dbReference>
<dbReference type="InterPro" id="IPR024080">
    <property type="entry name" value="Neurolysin/TOP_N"/>
</dbReference>
<keyword evidence="4 7" id="KW-0378">Hydrolase</keyword>
<evidence type="ECO:0000313" key="9">
    <source>
        <dbReference type="EMBL" id="CRG84736.1"/>
    </source>
</evidence>
<dbReference type="PANTHER" id="PTHR11804">
    <property type="entry name" value="PROTEASE M3 THIMET OLIGOPEPTIDASE-RELATED"/>
    <property type="match status" value="1"/>
</dbReference>
<dbReference type="InterPro" id="IPR001567">
    <property type="entry name" value="Pept_M3A_M3B_dom"/>
</dbReference>
<comment type="similarity">
    <text evidence="1 7">Belongs to the peptidase M3 family.</text>
</comment>
<protein>
    <submittedName>
        <fullName evidence="9">Metallopeptidase MepB</fullName>
    </submittedName>
</protein>
<dbReference type="Proteomes" id="UP000054383">
    <property type="component" value="Unassembled WGS sequence"/>
</dbReference>
<dbReference type="GO" id="GO:0006508">
    <property type="term" value="P:proteolysis"/>
    <property type="evidence" value="ECO:0007669"/>
    <property type="project" value="UniProtKB-KW"/>
</dbReference>
<dbReference type="PANTHER" id="PTHR11804:SF84">
    <property type="entry name" value="SACCHAROLYSIN"/>
    <property type="match status" value="1"/>
</dbReference>
<dbReference type="GO" id="GO:0005758">
    <property type="term" value="C:mitochondrial intermembrane space"/>
    <property type="evidence" value="ECO:0007669"/>
    <property type="project" value="TreeGrafter"/>
</dbReference>
<dbReference type="GO" id="GO:0004222">
    <property type="term" value="F:metalloendopeptidase activity"/>
    <property type="evidence" value="ECO:0007669"/>
    <property type="project" value="InterPro"/>
</dbReference>
<name>A0A0U1LNK2_TALIS</name>
<organism evidence="9 10">
    <name type="scientific">Talaromyces islandicus</name>
    <name type="common">Penicillium islandicum</name>
    <dbReference type="NCBI Taxonomy" id="28573"/>
    <lineage>
        <taxon>Eukaryota</taxon>
        <taxon>Fungi</taxon>
        <taxon>Dikarya</taxon>
        <taxon>Ascomycota</taxon>
        <taxon>Pezizomycotina</taxon>
        <taxon>Eurotiomycetes</taxon>
        <taxon>Eurotiomycetidae</taxon>
        <taxon>Eurotiales</taxon>
        <taxon>Trichocomaceae</taxon>
        <taxon>Talaromyces</taxon>
        <taxon>Talaromyces sect. Islandici</taxon>
    </lineage>
</organism>
<dbReference type="OrthoDB" id="534666at2759"/>
<evidence type="ECO:0000259" key="8">
    <source>
        <dbReference type="Pfam" id="PF01432"/>
    </source>
</evidence>
<dbReference type="InterPro" id="IPR045090">
    <property type="entry name" value="Pept_M3A_M3B"/>
</dbReference>
<evidence type="ECO:0000256" key="2">
    <source>
        <dbReference type="ARBA" id="ARBA00022670"/>
    </source>
</evidence>
<dbReference type="EMBL" id="CVMT01000002">
    <property type="protein sequence ID" value="CRG84736.1"/>
    <property type="molecule type" value="Genomic_DNA"/>
</dbReference>
<gene>
    <name evidence="9" type="ORF">PISL3812_01939</name>
</gene>
<feature type="domain" description="Peptidase M3A/M3B catalytic" evidence="8">
    <location>
        <begin position="224"/>
        <end position="702"/>
    </location>
</feature>
<keyword evidence="10" id="KW-1185">Reference proteome</keyword>
<evidence type="ECO:0000256" key="3">
    <source>
        <dbReference type="ARBA" id="ARBA00022723"/>
    </source>
</evidence>
<keyword evidence="2 7" id="KW-0645">Protease</keyword>
<evidence type="ECO:0000256" key="1">
    <source>
        <dbReference type="ARBA" id="ARBA00006040"/>
    </source>
</evidence>
<dbReference type="AlphaFoldDB" id="A0A0U1LNK2"/>
<dbReference type="Gene3D" id="1.20.1050.40">
    <property type="entry name" value="Endopeptidase. Chain P, domain 1"/>
    <property type="match status" value="1"/>
</dbReference>
<evidence type="ECO:0000256" key="7">
    <source>
        <dbReference type="RuleBase" id="RU003435"/>
    </source>
</evidence>
<keyword evidence="6 7" id="KW-0482">Metalloprotease</keyword>
<dbReference type="Pfam" id="PF01432">
    <property type="entry name" value="Peptidase_M3"/>
    <property type="match status" value="1"/>
</dbReference>